<dbReference type="GO" id="GO:0005737">
    <property type="term" value="C:cytoplasm"/>
    <property type="evidence" value="ECO:0007669"/>
    <property type="project" value="UniProtKB-SubCell"/>
</dbReference>
<comment type="subcellular location">
    <subcellularLocation>
        <location evidence="2">Cytoplasm</location>
    </subcellularLocation>
</comment>
<feature type="compositionally biased region" description="Acidic residues" evidence="13">
    <location>
        <begin position="406"/>
        <end position="426"/>
    </location>
</feature>
<proteinExistence type="inferred from homology"/>
<sequence>MSTASNVQHLEVVAEIGTAAAYSAAKLLPATPAPNLYYRRELLCRSLEGRRIDLITITGTNGLPEAEPEAPLPAPLLPEASSRDGHARPHAFPNKPVVLVSARVHPGETPASHVLDGLLAFLVRTDDPRAAALRERFVFKLIPMLNPDGVFRGHYRTDTRGVNLNRVYLEASAAEHPSIHACCAVVQQLHERGALHLFVDCHAHAGKRGCFLYGNLGNSFDELTRAGLFAKLVSLNTLWLDFAACQWFDSQRMEGSARAAVYKHTGLPTVYTLECNYDSGISMNELPKKYTGELLESAEMSSCPMSPEAPRNTSVSHKYDEACYQEIGKALALAVLDMAAANPASRLGPRDSWEDTSEETVRYYYKGLAKTRGAIRQWAEMQLTSAAKRRANTRPRSQSRKGNGGGDEEEDPEDLEPDIDADDEGE</sequence>
<feature type="compositionally biased region" description="Basic residues" evidence="13">
    <location>
        <begin position="387"/>
        <end position="399"/>
    </location>
</feature>
<evidence type="ECO:0000256" key="2">
    <source>
        <dbReference type="ARBA" id="ARBA00004496"/>
    </source>
</evidence>
<keyword evidence="6" id="KW-0479">Metal-binding</keyword>
<evidence type="ECO:0000256" key="9">
    <source>
        <dbReference type="ARBA" id="ARBA00023049"/>
    </source>
</evidence>
<dbReference type="AlphaFoldDB" id="A0A0M0JDJ2"/>
<evidence type="ECO:0000256" key="4">
    <source>
        <dbReference type="ARBA" id="ARBA00022490"/>
    </source>
</evidence>
<feature type="region of interest" description="Disordered" evidence="13">
    <location>
        <begin position="386"/>
        <end position="426"/>
    </location>
</feature>
<evidence type="ECO:0000256" key="7">
    <source>
        <dbReference type="ARBA" id="ARBA00022801"/>
    </source>
</evidence>
<evidence type="ECO:0000256" key="8">
    <source>
        <dbReference type="ARBA" id="ARBA00022833"/>
    </source>
</evidence>
<dbReference type="InterPro" id="IPR050821">
    <property type="entry name" value="Cytosolic_carboxypeptidase"/>
</dbReference>
<dbReference type="CDD" id="cd06236">
    <property type="entry name" value="M14_AGBL5_like"/>
    <property type="match status" value="1"/>
</dbReference>
<feature type="domain" description="Peptidase M14" evidence="14">
    <location>
        <begin position="15"/>
        <end position="295"/>
    </location>
</feature>
<keyword evidence="4" id="KW-0963">Cytoplasm</keyword>
<keyword evidence="5" id="KW-0645">Protease</keyword>
<evidence type="ECO:0000313" key="15">
    <source>
        <dbReference type="EMBL" id="KOO24659.1"/>
    </source>
</evidence>
<dbReference type="Gene3D" id="3.40.630.10">
    <property type="entry name" value="Zn peptidases"/>
    <property type="match status" value="1"/>
</dbReference>
<feature type="active site" description="Proton donor/acceptor" evidence="12">
    <location>
        <position position="274"/>
    </location>
</feature>
<gene>
    <name evidence="15" type="ORF">Ctob_001890</name>
</gene>
<evidence type="ECO:0000313" key="16">
    <source>
        <dbReference type="Proteomes" id="UP000037460"/>
    </source>
</evidence>
<evidence type="ECO:0000256" key="3">
    <source>
        <dbReference type="ARBA" id="ARBA00005988"/>
    </source>
</evidence>
<comment type="similarity">
    <text evidence="3 12">Belongs to the peptidase M14 family.</text>
</comment>
<dbReference type="GO" id="GO:0004181">
    <property type="term" value="F:metallocarboxypeptidase activity"/>
    <property type="evidence" value="ECO:0007669"/>
    <property type="project" value="InterPro"/>
</dbReference>
<dbReference type="PROSITE" id="PS52035">
    <property type="entry name" value="PEPTIDASE_M14"/>
    <property type="match status" value="1"/>
</dbReference>
<dbReference type="PANTHER" id="PTHR12756">
    <property type="entry name" value="CYTOSOLIC CARBOXYPEPTIDASE"/>
    <property type="match status" value="1"/>
</dbReference>
<protein>
    <recommendedName>
        <fullName evidence="11">tubulin-glutamate carboxypeptidase</fullName>
        <ecNumber evidence="11">3.4.17.24</ecNumber>
    </recommendedName>
</protein>
<dbReference type="Proteomes" id="UP000037460">
    <property type="component" value="Unassembled WGS sequence"/>
</dbReference>
<name>A0A0M0JDJ2_9EUKA</name>
<reference evidence="16" key="1">
    <citation type="journal article" date="2015" name="PLoS Genet.">
        <title>Genome Sequence and Transcriptome Analyses of Chrysochromulina tobin: Metabolic Tools for Enhanced Algal Fitness in the Prominent Order Prymnesiales (Haptophyceae).</title>
        <authorList>
            <person name="Hovde B.T."/>
            <person name="Deodato C.R."/>
            <person name="Hunsperger H.M."/>
            <person name="Ryken S.A."/>
            <person name="Yost W."/>
            <person name="Jha R.K."/>
            <person name="Patterson J."/>
            <person name="Monnat R.J. Jr."/>
            <person name="Barlow S.B."/>
            <person name="Starkenburg S.R."/>
            <person name="Cattolico R.A."/>
        </authorList>
    </citation>
    <scope>NUCLEOTIDE SEQUENCE</scope>
    <source>
        <strain evidence="16">CCMP291</strain>
    </source>
</reference>
<dbReference type="GO" id="GO:0006508">
    <property type="term" value="P:proteolysis"/>
    <property type="evidence" value="ECO:0007669"/>
    <property type="project" value="UniProtKB-KW"/>
</dbReference>
<keyword evidence="9" id="KW-0482">Metalloprotease</keyword>
<dbReference type="OrthoDB" id="10253041at2759"/>
<evidence type="ECO:0000256" key="1">
    <source>
        <dbReference type="ARBA" id="ARBA00001947"/>
    </source>
</evidence>
<dbReference type="EC" id="3.4.17.24" evidence="11"/>
<dbReference type="SUPFAM" id="SSF53187">
    <property type="entry name" value="Zn-dependent exopeptidases"/>
    <property type="match status" value="1"/>
</dbReference>
<keyword evidence="7" id="KW-0378">Hydrolase</keyword>
<dbReference type="GO" id="GO:0008270">
    <property type="term" value="F:zinc ion binding"/>
    <property type="evidence" value="ECO:0007669"/>
    <property type="project" value="InterPro"/>
</dbReference>
<dbReference type="Pfam" id="PF00246">
    <property type="entry name" value="Peptidase_M14"/>
    <property type="match status" value="1"/>
</dbReference>
<accession>A0A0M0JDJ2</accession>
<keyword evidence="16" id="KW-1185">Reference proteome</keyword>
<organism evidence="15 16">
    <name type="scientific">Chrysochromulina tobinii</name>
    <dbReference type="NCBI Taxonomy" id="1460289"/>
    <lineage>
        <taxon>Eukaryota</taxon>
        <taxon>Haptista</taxon>
        <taxon>Haptophyta</taxon>
        <taxon>Prymnesiophyceae</taxon>
        <taxon>Prymnesiales</taxon>
        <taxon>Chrysochromulinaceae</taxon>
        <taxon>Chrysochromulina</taxon>
    </lineage>
</organism>
<evidence type="ECO:0000256" key="13">
    <source>
        <dbReference type="SAM" id="MobiDB-lite"/>
    </source>
</evidence>
<feature type="region of interest" description="Disordered" evidence="13">
    <location>
        <begin position="63"/>
        <end position="88"/>
    </location>
</feature>
<keyword evidence="8" id="KW-0862">Zinc</keyword>
<evidence type="ECO:0000256" key="6">
    <source>
        <dbReference type="ARBA" id="ARBA00022723"/>
    </source>
</evidence>
<keyword evidence="15" id="KW-0121">Carboxypeptidase</keyword>
<evidence type="ECO:0000256" key="5">
    <source>
        <dbReference type="ARBA" id="ARBA00022670"/>
    </source>
</evidence>
<dbReference type="InterPro" id="IPR000834">
    <property type="entry name" value="Peptidase_M14"/>
</dbReference>
<dbReference type="InterPro" id="IPR034286">
    <property type="entry name" value="M14_AGBL5-like"/>
</dbReference>
<evidence type="ECO:0000259" key="14">
    <source>
        <dbReference type="PROSITE" id="PS52035"/>
    </source>
</evidence>
<dbReference type="EMBL" id="JWZX01003070">
    <property type="protein sequence ID" value="KOO24659.1"/>
    <property type="molecule type" value="Genomic_DNA"/>
</dbReference>
<comment type="caution">
    <text evidence="15">The sequence shown here is derived from an EMBL/GenBank/DDBJ whole genome shotgun (WGS) entry which is preliminary data.</text>
</comment>
<evidence type="ECO:0000256" key="10">
    <source>
        <dbReference type="ARBA" id="ARBA00024524"/>
    </source>
</evidence>
<evidence type="ECO:0000256" key="12">
    <source>
        <dbReference type="PROSITE-ProRule" id="PRU01379"/>
    </source>
</evidence>
<evidence type="ECO:0000256" key="11">
    <source>
        <dbReference type="ARBA" id="ARBA00026108"/>
    </source>
</evidence>
<dbReference type="PANTHER" id="PTHR12756:SF12">
    <property type="entry name" value="CYTOSOLIC CARBOXYPEPTIDASE-LIKE PROTEIN 5"/>
    <property type="match status" value="1"/>
</dbReference>
<comment type="cofactor">
    <cofactor evidence="1">
        <name>Zn(2+)</name>
        <dbReference type="ChEBI" id="CHEBI:29105"/>
    </cofactor>
</comment>
<comment type="catalytic activity">
    <reaction evidence="10">
        <text>C-terminal L-alpha-aminoacyl-L-glutamyl-L-glutamyl-[tubulin] + H2O = C-terminal L-alpha-aminoacyl-L-glutamyl-[tubulin] + L-glutamate</text>
        <dbReference type="Rhea" id="RHEA:63792"/>
        <dbReference type="Rhea" id="RHEA-COMP:16435"/>
        <dbReference type="Rhea" id="RHEA-COMP:16436"/>
        <dbReference type="ChEBI" id="CHEBI:15377"/>
        <dbReference type="ChEBI" id="CHEBI:29985"/>
        <dbReference type="ChEBI" id="CHEBI:149555"/>
        <dbReference type="ChEBI" id="CHEBI:149556"/>
        <dbReference type="EC" id="3.4.17.24"/>
    </reaction>
    <physiologicalReaction direction="left-to-right" evidence="10">
        <dbReference type="Rhea" id="RHEA:63793"/>
    </physiologicalReaction>
</comment>